<dbReference type="Pfam" id="PF03073">
    <property type="entry name" value="TspO_MBR"/>
    <property type="match status" value="1"/>
</dbReference>
<dbReference type="PIRSF" id="PIRSF005859">
    <property type="entry name" value="PBR"/>
    <property type="match status" value="1"/>
</dbReference>
<organism evidence="7 8">
    <name type="scientific">Candidatus Enterococcus avicola</name>
    <dbReference type="NCBI Taxonomy" id="2838561"/>
    <lineage>
        <taxon>Bacteria</taxon>
        <taxon>Bacillati</taxon>
        <taxon>Bacillota</taxon>
        <taxon>Bacilli</taxon>
        <taxon>Lactobacillales</taxon>
        <taxon>Enterococcaceae</taxon>
        <taxon>Enterococcus</taxon>
    </lineage>
</organism>
<evidence type="ECO:0000256" key="3">
    <source>
        <dbReference type="ARBA" id="ARBA00022692"/>
    </source>
</evidence>
<comment type="caution">
    <text evidence="7">The sequence shown here is derived from an EMBL/GenBank/DDBJ whole genome shotgun (WGS) entry which is preliminary data.</text>
</comment>
<dbReference type="FunFam" id="1.20.1260.100:FF:000001">
    <property type="entry name" value="translocator protein 2"/>
    <property type="match status" value="1"/>
</dbReference>
<comment type="similarity">
    <text evidence="2">Belongs to the TspO/BZRP family.</text>
</comment>
<dbReference type="InterPro" id="IPR038330">
    <property type="entry name" value="TspO/MBR-related_sf"/>
</dbReference>
<evidence type="ECO:0000256" key="4">
    <source>
        <dbReference type="ARBA" id="ARBA00022989"/>
    </source>
</evidence>
<accession>A0A9D2F8E4</accession>
<keyword evidence="3 6" id="KW-0812">Transmembrane</keyword>
<gene>
    <name evidence="7" type="ORF">IAA20_07245</name>
</gene>
<protein>
    <submittedName>
        <fullName evidence="7">Tryptophan-rich sensory protein</fullName>
    </submittedName>
</protein>
<feature type="transmembrane region" description="Helical" evidence="6">
    <location>
        <begin position="47"/>
        <end position="66"/>
    </location>
</feature>
<feature type="transmembrane region" description="Helical" evidence="6">
    <location>
        <begin position="9"/>
        <end position="27"/>
    </location>
</feature>
<feature type="transmembrane region" description="Helical" evidence="6">
    <location>
        <begin position="78"/>
        <end position="97"/>
    </location>
</feature>
<dbReference type="GO" id="GO:0033013">
    <property type="term" value="P:tetrapyrrole metabolic process"/>
    <property type="evidence" value="ECO:0007669"/>
    <property type="project" value="UniProtKB-ARBA"/>
</dbReference>
<dbReference type="PANTHER" id="PTHR10057:SF0">
    <property type="entry name" value="TRANSLOCATOR PROTEIN"/>
    <property type="match status" value="1"/>
</dbReference>
<evidence type="ECO:0000256" key="5">
    <source>
        <dbReference type="ARBA" id="ARBA00023136"/>
    </source>
</evidence>
<evidence type="ECO:0000256" key="6">
    <source>
        <dbReference type="SAM" id="Phobius"/>
    </source>
</evidence>
<proteinExistence type="inferred from homology"/>
<keyword evidence="5 6" id="KW-0472">Membrane</keyword>
<evidence type="ECO:0000313" key="7">
    <source>
        <dbReference type="EMBL" id="HIZ53717.1"/>
    </source>
</evidence>
<reference evidence="7" key="1">
    <citation type="journal article" date="2021" name="PeerJ">
        <title>Extensive microbial diversity within the chicken gut microbiome revealed by metagenomics and culture.</title>
        <authorList>
            <person name="Gilroy R."/>
            <person name="Ravi A."/>
            <person name="Getino M."/>
            <person name="Pursley I."/>
            <person name="Horton D.L."/>
            <person name="Alikhan N.F."/>
            <person name="Baker D."/>
            <person name="Gharbi K."/>
            <person name="Hall N."/>
            <person name="Watson M."/>
            <person name="Adriaenssens E.M."/>
            <person name="Foster-Nyarko E."/>
            <person name="Jarju S."/>
            <person name="Secka A."/>
            <person name="Antonio M."/>
            <person name="Oren A."/>
            <person name="Chaudhuri R.R."/>
            <person name="La Ragione R."/>
            <person name="Hildebrand F."/>
            <person name="Pallen M.J."/>
        </authorList>
    </citation>
    <scope>NUCLEOTIDE SEQUENCE</scope>
    <source>
        <strain evidence="7">CHK172-16539</strain>
    </source>
</reference>
<dbReference type="CDD" id="cd15904">
    <property type="entry name" value="TSPO_MBR"/>
    <property type="match status" value="1"/>
</dbReference>
<dbReference type="Gene3D" id="1.20.1260.100">
    <property type="entry name" value="TspO/MBR protein"/>
    <property type="match status" value="1"/>
</dbReference>
<reference evidence="7" key="2">
    <citation type="submission" date="2021-04" db="EMBL/GenBank/DDBJ databases">
        <authorList>
            <person name="Gilroy R."/>
        </authorList>
    </citation>
    <scope>NUCLEOTIDE SEQUENCE</scope>
    <source>
        <strain evidence="7">CHK172-16539</strain>
    </source>
</reference>
<dbReference type="EMBL" id="DXBN01000158">
    <property type="protein sequence ID" value="HIZ53717.1"/>
    <property type="molecule type" value="Genomic_DNA"/>
</dbReference>
<dbReference type="GO" id="GO:0016020">
    <property type="term" value="C:membrane"/>
    <property type="evidence" value="ECO:0007669"/>
    <property type="project" value="UniProtKB-SubCell"/>
</dbReference>
<dbReference type="AlphaFoldDB" id="A0A9D2F8E4"/>
<feature type="transmembrane region" description="Helical" evidence="6">
    <location>
        <begin position="103"/>
        <end position="125"/>
    </location>
</feature>
<name>A0A9D2F8E4_9ENTE</name>
<comment type="subcellular location">
    <subcellularLocation>
        <location evidence="1">Membrane</location>
        <topology evidence="1">Multi-pass membrane protein</topology>
    </subcellularLocation>
</comment>
<evidence type="ECO:0000256" key="1">
    <source>
        <dbReference type="ARBA" id="ARBA00004141"/>
    </source>
</evidence>
<keyword evidence="4 6" id="KW-1133">Transmembrane helix</keyword>
<dbReference type="PANTHER" id="PTHR10057">
    <property type="entry name" value="PERIPHERAL-TYPE BENZODIAZEPINE RECEPTOR"/>
    <property type="match status" value="1"/>
</dbReference>
<sequence>MSYIKDKRLWFSMLGIVVLGSLSGITINNPKKYYLSLELPFFAPPSWLFGPIWIVLYLMLGAALYFIWIDKSSKQRPLLLTLFIVQLVANLLWSFLFFNQKNILAALIDITILFLVLSLLQGFLFSVNRVTFFLLLPYYAWITFATALTYAIFFLN</sequence>
<evidence type="ECO:0000256" key="2">
    <source>
        <dbReference type="ARBA" id="ARBA00007524"/>
    </source>
</evidence>
<feature type="transmembrane region" description="Helical" evidence="6">
    <location>
        <begin position="132"/>
        <end position="155"/>
    </location>
</feature>
<dbReference type="InterPro" id="IPR004307">
    <property type="entry name" value="TspO_MBR"/>
</dbReference>
<dbReference type="Proteomes" id="UP000824063">
    <property type="component" value="Unassembled WGS sequence"/>
</dbReference>
<evidence type="ECO:0000313" key="8">
    <source>
        <dbReference type="Proteomes" id="UP000824063"/>
    </source>
</evidence>